<evidence type="ECO:0000256" key="1">
    <source>
        <dbReference type="SAM" id="SignalP"/>
    </source>
</evidence>
<comment type="caution">
    <text evidence="2">The sequence shown here is derived from an EMBL/GenBank/DDBJ whole genome shotgun (WGS) entry which is preliminary data.</text>
</comment>
<name>A0A811NU67_9POAL</name>
<feature type="chain" id="PRO_5032696199" evidence="1">
    <location>
        <begin position="19"/>
        <end position="396"/>
    </location>
</feature>
<dbReference type="EMBL" id="CAJGYO010000005">
    <property type="protein sequence ID" value="CAD6230185.1"/>
    <property type="molecule type" value="Genomic_DNA"/>
</dbReference>
<evidence type="ECO:0000313" key="3">
    <source>
        <dbReference type="Proteomes" id="UP000604825"/>
    </source>
</evidence>
<dbReference type="PANTHER" id="PTHR33087:SF38">
    <property type="entry name" value="OS10G0201600 PROTEIN"/>
    <property type="match status" value="1"/>
</dbReference>
<accession>A0A811NU67</accession>
<evidence type="ECO:0000313" key="2">
    <source>
        <dbReference type="EMBL" id="CAD6230185.1"/>
    </source>
</evidence>
<dbReference type="InterPro" id="IPR053253">
    <property type="entry name" value="Sex_diff_modulator"/>
</dbReference>
<dbReference type="AlphaFoldDB" id="A0A811NU67"/>
<organism evidence="2 3">
    <name type="scientific">Miscanthus lutarioriparius</name>
    <dbReference type="NCBI Taxonomy" id="422564"/>
    <lineage>
        <taxon>Eukaryota</taxon>
        <taxon>Viridiplantae</taxon>
        <taxon>Streptophyta</taxon>
        <taxon>Embryophyta</taxon>
        <taxon>Tracheophyta</taxon>
        <taxon>Spermatophyta</taxon>
        <taxon>Magnoliopsida</taxon>
        <taxon>Liliopsida</taxon>
        <taxon>Poales</taxon>
        <taxon>Poaceae</taxon>
        <taxon>PACMAD clade</taxon>
        <taxon>Panicoideae</taxon>
        <taxon>Andropogonodae</taxon>
        <taxon>Andropogoneae</taxon>
        <taxon>Saccharinae</taxon>
        <taxon>Miscanthus</taxon>
    </lineage>
</organism>
<proteinExistence type="predicted"/>
<keyword evidence="1" id="KW-0732">Signal</keyword>
<sequence length="396" mass="43266">MRARTLLLQLVVVPRTLALQAVEDALSLALLALVVGTRPVISPAMMLAYLRDHFGITDDRVSVRRTRPDDFIVRFSNQEDLDLVLRTPLPPGAPFVLRWRRWSRLILGFVGAFRYRVLVGMKGIPSHARSAEMAQAILGSSSAKVDIGNSDAQADLDDERELFCGGLDWHTPPTSSDEGMCADDSDDSGDSNYNGYHPGFAPGSCGAWPRTTRFSGSDEPRFGPRSGPAFRMELLSSLSVFVTDGLANGPDFLFGAWDYEANVVPFSNGLAHEVGLCLAGPDEYNSGLSSPMCDSTSPLAHDFLDVPDSEQVDAASPVVIGEIESRTPEPQPMAPDEFINIFKKNMPLPLLLALQRPHVTRAEKARKTHPDDLDLIPKRSAWLAAKSKSRAQKPEA</sequence>
<dbReference type="Proteomes" id="UP000604825">
    <property type="component" value="Unassembled WGS sequence"/>
</dbReference>
<keyword evidence="3" id="KW-1185">Reference proteome</keyword>
<protein>
    <submittedName>
        <fullName evidence="2">Uncharacterized protein</fullName>
    </submittedName>
</protein>
<gene>
    <name evidence="2" type="ORF">NCGR_LOCUS20578</name>
</gene>
<dbReference type="OrthoDB" id="696471at2759"/>
<feature type="signal peptide" evidence="1">
    <location>
        <begin position="1"/>
        <end position="18"/>
    </location>
</feature>
<reference evidence="2" key="1">
    <citation type="submission" date="2020-10" db="EMBL/GenBank/DDBJ databases">
        <authorList>
            <person name="Han B."/>
            <person name="Lu T."/>
            <person name="Zhao Q."/>
            <person name="Huang X."/>
            <person name="Zhao Y."/>
        </authorList>
    </citation>
    <scope>NUCLEOTIDE SEQUENCE</scope>
</reference>
<dbReference type="PANTHER" id="PTHR33087">
    <property type="entry name" value="OS07G0539200 PROTEIN"/>
    <property type="match status" value="1"/>
</dbReference>